<protein>
    <recommendedName>
        <fullName evidence="4">Energy-coupling factor transporter transmembrane protein EcfT</fullName>
    </recommendedName>
</protein>
<reference evidence="2 3" key="1">
    <citation type="journal article" date="2019" name="Appl. Environ. Microbiol.">
        <title>Environmental Evidence and Genomic Insight of Iron-oxidizing Bacteria Preference Towards More Corrosion Resistant Stainless Steel at Higher Salinities.</title>
        <authorList>
            <person name="Garrison C.E."/>
            <person name="Price K.A."/>
            <person name="Field E.K."/>
        </authorList>
    </citation>
    <scope>NUCLEOTIDE SEQUENCE [LARGE SCALE GENOMIC DNA]</scope>
    <source>
        <strain evidence="2 3">P3</strain>
    </source>
</reference>
<keyword evidence="1" id="KW-0472">Membrane</keyword>
<dbReference type="EMBL" id="VBRY01000005">
    <property type="protein sequence ID" value="TLS67649.1"/>
    <property type="molecule type" value="Genomic_DNA"/>
</dbReference>
<keyword evidence="1" id="KW-0812">Transmembrane</keyword>
<feature type="transmembrane region" description="Helical" evidence="1">
    <location>
        <begin position="99"/>
        <end position="122"/>
    </location>
</feature>
<accession>A0A5R9GRX1</accession>
<name>A0A5R9GRX1_9PROT</name>
<evidence type="ECO:0000256" key="1">
    <source>
        <dbReference type="SAM" id="Phobius"/>
    </source>
</evidence>
<evidence type="ECO:0000313" key="2">
    <source>
        <dbReference type="EMBL" id="TLS67649.1"/>
    </source>
</evidence>
<dbReference type="AlphaFoldDB" id="A0A5R9GRX1"/>
<proteinExistence type="predicted"/>
<sequence length="241" mass="26951">MIKSVLLSRLYLAHPVARLLAGMGLLIPAILSHSVFVTLFLALAGASLIRLFDGSWLAIHRLVRMLGWFVIPILLLHALLSPGQLIFPGTGFPVTREGLWHGGLLSSRLAAIFIMALVWFRLCSHSEWLGMIASVPLFGRKLLPYLLMMRPLHAEIRMRLQLIHRQYRLRRRWRDVPDLLLSACQHALSTAAPVARVLWLRWPESIDFNAGHDAKGLFNIETMAVAGFGLSTLLIFVIAGG</sequence>
<feature type="transmembrane region" description="Helical" evidence="1">
    <location>
        <begin position="220"/>
        <end position="239"/>
    </location>
</feature>
<evidence type="ECO:0000313" key="3">
    <source>
        <dbReference type="Proteomes" id="UP000306585"/>
    </source>
</evidence>
<feature type="transmembrane region" description="Helical" evidence="1">
    <location>
        <begin position="66"/>
        <end position="87"/>
    </location>
</feature>
<keyword evidence="3" id="KW-1185">Reference proteome</keyword>
<gene>
    <name evidence="2" type="ORF">FEF65_06970</name>
</gene>
<dbReference type="Proteomes" id="UP000306585">
    <property type="component" value="Unassembled WGS sequence"/>
</dbReference>
<comment type="caution">
    <text evidence="2">The sequence shown here is derived from an EMBL/GenBank/DDBJ whole genome shotgun (WGS) entry which is preliminary data.</text>
</comment>
<evidence type="ECO:0008006" key="4">
    <source>
        <dbReference type="Google" id="ProtNLM"/>
    </source>
</evidence>
<dbReference type="OrthoDB" id="9984177at2"/>
<keyword evidence="1" id="KW-1133">Transmembrane helix</keyword>
<dbReference type="RefSeq" id="WP_138239082.1">
    <property type="nucleotide sequence ID" value="NZ_VBRY01000005.1"/>
</dbReference>
<organism evidence="2 3">
    <name type="scientific">Mariprofundus erugo</name>
    <dbReference type="NCBI Taxonomy" id="2528639"/>
    <lineage>
        <taxon>Bacteria</taxon>
        <taxon>Pseudomonadati</taxon>
        <taxon>Pseudomonadota</taxon>
        <taxon>Candidatius Mariprofundia</taxon>
        <taxon>Mariprofundales</taxon>
        <taxon>Mariprofundaceae</taxon>
        <taxon>Mariprofundus</taxon>
    </lineage>
</organism>